<dbReference type="KEGG" id="rga:RGR602_CH01644"/>
<keyword evidence="3" id="KW-1185">Reference proteome</keyword>
<evidence type="ECO:0000313" key="3">
    <source>
        <dbReference type="Proteomes" id="UP000031368"/>
    </source>
</evidence>
<dbReference type="AlphaFoldDB" id="A0A0B4X389"/>
<dbReference type="Proteomes" id="UP000031368">
    <property type="component" value="Chromosome"/>
</dbReference>
<feature type="signal peptide" evidence="1">
    <location>
        <begin position="1"/>
        <end position="20"/>
    </location>
</feature>
<feature type="chain" id="PRO_5002111545" description="Lipoprotein" evidence="1">
    <location>
        <begin position="21"/>
        <end position="88"/>
    </location>
</feature>
<reference evidence="2 3" key="1">
    <citation type="submission" date="2013-11" db="EMBL/GenBank/DDBJ databases">
        <title>Complete genome sequence of Rhizobium gallicum bv. gallicum R602.</title>
        <authorList>
            <person name="Bustos P."/>
            <person name="Santamaria R.I."/>
            <person name="Lozano L."/>
            <person name="Acosta J.L."/>
            <person name="Ormeno-Orrillo E."/>
            <person name="Rogel M.A."/>
            <person name="Romero D."/>
            <person name="Cevallos M.A."/>
            <person name="Martinez-Romero E."/>
            <person name="Gonzalez V."/>
        </authorList>
    </citation>
    <scope>NUCLEOTIDE SEQUENCE [LARGE SCALE GENOMIC DNA]</scope>
    <source>
        <strain evidence="2 3">R602</strain>
    </source>
</reference>
<accession>A0A0B4X389</accession>
<evidence type="ECO:0000256" key="1">
    <source>
        <dbReference type="SAM" id="SignalP"/>
    </source>
</evidence>
<dbReference type="PROSITE" id="PS51257">
    <property type="entry name" value="PROKAR_LIPOPROTEIN"/>
    <property type="match status" value="1"/>
</dbReference>
<gene>
    <name evidence="2" type="ORF">RGR602_CH01644</name>
</gene>
<evidence type="ECO:0000313" key="2">
    <source>
        <dbReference type="EMBL" id="AJD40987.1"/>
    </source>
</evidence>
<dbReference type="RefSeq" id="WP_039844672.1">
    <property type="nucleotide sequence ID" value="NZ_CP006877.1"/>
</dbReference>
<evidence type="ECO:0008006" key="4">
    <source>
        <dbReference type="Google" id="ProtNLM"/>
    </source>
</evidence>
<protein>
    <recommendedName>
        <fullName evidence="4">Lipoprotein</fullName>
    </recommendedName>
</protein>
<proteinExistence type="predicted"/>
<sequence length="88" mass="9993">MRAVIASLLVALGLAGCNTAPPEPIRGSLTYGRVVHVPARAGYTVKHEFPDKFGYRVYERYVVQPDGTLKLISRRTGSDYWHFPRMKW</sequence>
<name>A0A0B4X389_9HYPH</name>
<dbReference type="HOGENOM" id="CLU_166165_1_0_5"/>
<keyword evidence="1" id="KW-0732">Signal</keyword>
<dbReference type="EMBL" id="CP006877">
    <property type="protein sequence ID" value="AJD40987.1"/>
    <property type="molecule type" value="Genomic_DNA"/>
</dbReference>
<organism evidence="2 3">
    <name type="scientific">Rhizobium gallicum bv. gallicum R602sp</name>
    <dbReference type="NCBI Taxonomy" id="1041138"/>
    <lineage>
        <taxon>Bacteria</taxon>
        <taxon>Pseudomonadati</taxon>
        <taxon>Pseudomonadota</taxon>
        <taxon>Alphaproteobacteria</taxon>
        <taxon>Hyphomicrobiales</taxon>
        <taxon>Rhizobiaceae</taxon>
        <taxon>Rhizobium/Agrobacterium group</taxon>
        <taxon>Rhizobium</taxon>
    </lineage>
</organism>